<reference evidence="3" key="1">
    <citation type="journal article" date="2005" name="Nature">
        <title>The map-based sequence of the rice genome.</title>
        <authorList>
            <consortium name="International rice genome sequencing project (IRGSP)"/>
            <person name="Matsumoto T."/>
            <person name="Wu J."/>
            <person name="Kanamori H."/>
            <person name="Katayose Y."/>
            <person name="Fujisawa M."/>
            <person name="Namiki N."/>
            <person name="Mizuno H."/>
            <person name="Yamamoto K."/>
            <person name="Antonio B.A."/>
            <person name="Baba T."/>
            <person name="Sakata K."/>
            <person name="Nagamura Y."/>
            <person name="Aoki H."/>
            <person name="Arikawa K."/>
            <person name="Arita K."/>
            <person name="Bito T."/>
            <person name="Chiden Y."/>
            <person name="Fujitsuka N."/>
            <person name="Fukunaka R."/>
            <person name="Hamada M."/>
            <person name="Harada C."/>
            <person name="Hayashi A."/>
            <person name="Hijishita S."/>
            <person name="Honda M."/>
            <person name="Hosokawa S."/>
            <person name="Ichikawa Y."/>
            <person name="Idonuma A."/>
            <person name="Iijima M."/>
            <person name="Ikeda M."/>
            <person name="Ikeno M."/>
            <person name="Ito K."/>
            <person name="Ito S."/>
            <person name="Ito T."/>
            <person name="Ito Y."/>
            <person name="Ito Y."/>
            <person name="Iwabuchi A."/>
            <person name="Kamiya K."/>
            <person name="Karasawa W."/>
            <person name="Kurita K."/>
            <person name="Katagiri S."/>
            <person name="Kikuta A."/>
            <person name="Kobayashi H."/>
            <person name="Kobayashi N."/>
            <person name="Machita K."/>
            <person name="Maehara T."/>
            <person name="Masukawa M."/>
            <person name="Mizubayashi T."/>
            <person name="Mukai Y."/>
            <person name="Nagasaki H."/>
            <person name="Nagata Y."/>
            <person name="Naito S."/>
            <person name="Nakashima M."/>
            <person name="Nakama Y."/>
            <person name="Nakamichi Y."/>
            <person name="Nakamura M."/>
            <person name="Meguro A."/>
            <person name="Negishi M."/>
            <person name="Ohta I."/>
            <person name="Ohta T."/>
            <person name="Okamoto M."/>
            <person name="Ono N."/>
            <person name="Saji S."/>
            <person name="Sakaguchi M."/>
            <person name="Sakai K."/>
            <person name="Shibata M."/>
            <person name="Shimokawa T."/>
            <person name="Song J."/>
            <person name="Takazaki Y."/>
            <person name="Terasawa K."/>
            <person name="Tsugane M."/>
            <person name="Tsuji K."/>
            <person name="Ueda S."/>
            <person name="Waki K."/>
            <person name="Yamagata H."/>
            <person name="Yamamoto M."/>
            <person name="Yamamoto S."/>
            <person name="Yamane H."/>
            <person name="Yoshiki S."/>
            <person name="Yoshihara R."/>
            <person name="Yukawa K."/>
            <person name="Zhong H."/>
            <person name="Yano M."/>
            <person name="Yuan Q."/>
            <person name="Ouyang S."/>
            <person name="Liu J."/>
            <person name="Jones K.M."/>
            <person name="Gansberger K."/>
            <person name="Moffat K."/>
            <person name="Hill J."/>
            <person name="Bera J."/>
            <person name="Fadrosh D."/>
            <person name="Jin S."/>
            <person name="Johri S."/>
            <person name="Kim M."/>
            <person name="Overton L."/>
            <person name="Reardon M."/>
            <person name="Tsitrin T."/>
            <person name="Vuong H."/>
            <person name="Weaver B."/>
            <person name="Ciecko A."/>
            <person name="Tallon L."/>
            <person name="Jackson J."/>
            <person name="Pai G."/>
            <person name="Aken S.V."/>
            <person name="Utterback T."/>
            <person name="Reidmuller S."/>
            <person name="Feldblyum T."/>
            <person name="Hsiao J."/>
            <person name="Zismann V."/>
            <person name="Iobst S."/>
            <person name="de Vazeille A.R."/>
            <person name="Buell C.R."/>
            <person name="Ying K."/>
            <person name="Li Y."/>
            <person name="Lu T."/>
            <person name="Huang Y."/>
            <person name="Zhao Q."/>
            <person name="Feng Q."/>
            <person name="Zhang L."/>
            <person name="Zhu J."/>
            <person name="Weng Q."/>
            <person name="Mu J."/>
            <person name="Lu Y."/>
            <person name="Fan D."/>
            <person name="Liu Y."/>
            <person name="Guan J."/>
            <person name="Zhang Y."/>
            <person name="Yu S."/>
            <person name="Liu X."/>
            <person name="Zhang Y."/>
            <person name="Hong G."/>
            <person name="Han B."/>
            <person name="Choisne N."/>
            <person name="Demange N."/>
            <person name="Orjeda G."/>
            <person name="Samain S."/>
            <person name="Cattolico L."/>
            <person name="Pelletier E."/>
            <person name="Couloux A."/>
            <person name="Segurens B."/>
            <person name="Wincker P."/>
            <person name="D'Hont A."/>
            <person name="Scarpelli C."/>
            <person name="Weissenbach J."/>
            <person name="Salanoubat M."/>
            <person name="Quetier F."/>
            <person name="Yu Y."/>
            <person name="Kim H.R."/>
            <person name="Rambo T."/>
            <person name="Currie J."/>
            <person name="Collura K."/>
            <person name="Luo M."/>
            <person name="Yang T."/>
            <person name="Ammiraju J.S.S."/>
            <person name="Engler F."/>
            <person name="Soderlund C."/>
            <person name="Wing R.A."/>
            <person name="Palmer L.E."/>
            <person name="de la Bastide M."/>
            <person name="Spiegel L."/>
            <person name="Nascimento L."/>
            <person name="Zutavern T."/>
            <person name="O'Shaughnessy A."/>
            <person name="Dike S."/>
            <person name="Dedhia N."/>
            <person name="Preston R."/>
            <person name="Balija V."/>
            <person name="McCombie W.R."/>
            <person name="Chow T."/>
            <person name="Chen H."/>
            <person name="Chung M."/>
            <person name="Chen C."/>
            <person name="Shaw J."/>
            <person name="Wu H."/>
            <person name="Hsiao K."/>
            <person name="Chao Y."/>
            <person name="Chu M."/>
            <person name="Cheng C."/>
            <person name="Hour A."/>
            <person name="Lee P."/>
            <person name="Lin S."/>
            <person name="Lin Y."/>
            <person name="Liou J."/>
            <person name="Liu S."/>
            <person name="Hsing Y."/>
            <person name="Raghuvanshi S."/>
            <person name="Mohanty A."/>
            <person name="Bharti A.K."/>
            <person name="Gaur A."/>
            <person name="Gupta V."/>
            <person name="Kumar D."/>
            <person name="Ravi V."/>
            <person name="Vij S."/>
            <person name="Kapur A."/>
            <person name="Khurana P."/>
            <person name="Khurana P."/>
            <person name="Khurana J.P."/>
            <person name="Tyagi A.K."/>
            <person name="Gaikwad K."/>
            <person name="Singh A."/>
            <person name="Dalal V."/>
            <person name="Srivastava S."/>
            <person name="Dixit A."/>
            <person name="Pal A.K."/>
            <person name="Ghazi I.A."/>
            <person name="Yadav M."/>
            <person name="Pandit A."/>
            <person name="Bhargava A."/>
            <person name="Sureshbabu K."/>
            <person name="Batra K."/>
            <person name="Sharma T.R."/>
            <person name="Mohapatra T."/>
            <person name="Singh N.K."/>
            <person name="Messing J."/>
            <person name="Nelson A.B."/>
            <person name="Fuks G."/>
            <person name="Kavchok S."/>
            <person name="Keizer G."/>
            <person name="Linton E."/>
            <person name="Llaca V."/>
            <person name="Song R."/>
            <person name="Tanyolac B."/>
            <person name="Young S."/>
            <person name="Ho-Il K."/>
            <person name="Hahn J.H."/>
            <person name="Sangsakoo G."/>
            <person name="Vanavichit A."/>
            <person name="de Mattos Luiz.A.T."/>
            <person name="Zimmer P.D."/>
            <person name="Malone G."/>
            <person name="Dellagostin O."/>
            <person name="de Oliveira A.C."/>
            <person name="Bevan M."/>
            <person name="Bancroft I."/>
            <person name="Minx P."/>
            <person name="Cordum H."/>
            <person name="Wilson R."/>
            <person name="Cheng Z."/>
            <person name="Jin W."/>
            <person name="Jiang J."/>
            <person name="Leong S.A."/>
            <person name="Iwama H."/>
            <person name="Gojobori T."/>
            <person name="Itoh T."/>
            <person name="Niimura Y."/>
            <person name="Fujii Y."/>
            <person name="Habara T."/>
            <person name="Sakai H."/>
            <person name="Sato Y."/>
            <person name="Wilson G."/>
            <person name="Kumar K."/>
            <person name="McCouch S."/>
            <person name="Juretic N."/>
            <person name="Hoen D."/>
            <person name="Wright S."/>
            <person name="Bruskiewich R."/>
            <person name="Bureau T."/>
            <person name="Miyao A."/>
            <person name="Hirochika H."/>
            <person name="Nishikawa T."/>
            <person name="Kadowaki K."/>
            <person name="Sugiura M."/>
            <person name="Burr B."/>
            <person name="Sasaki T."/>
        </authorList>
    </citation>
    <scope>NUCLEOTIDE SEQUENCE [LARGE SCALE GENOMIC DNA]</scope>
    <source>
        <strain evidence="3">cv. Nipponbare</strain>
    </source>
</reference>
<evidence type="ECO:0000256" key="1">
    <source>
        <dbReference type="SAM" id="MobiDB-lite"/>
    </source>
</evidence>
<dbReference type="AlphaFoldDB" id="A0A0P0XPA2"/>
<evidence type="ECO:0000313" key="2">
    <source>
        <dbReference type="EMBL" id="BAT08464.1"/>
    </source>
</evidence>
<feature type="non-terminal residue" evidence="2">
    <location>
        <position position="141"/>
    </location>
</feature>
<dbReference type="Proteomes" id="UP000059680">
    <property type="component" value="Chromosome 9"/>
</dbReference>
<organism evidence="2 3">
    <name type="scientific">Oryza sativa subsp. japonica</name>
    <name type="common">Rice</name>
    <dbReference type="NCBI Taxonomy" id="39947"/>
    <lineage>
        <taxon>Eukaryota</taxon>
        <taxon>Viridiplantae</taxon>
        <taxon>Streptophyta</taxon>
        <taxon>Embryophyta</taxon>
        <taxon>Tracheophyta</taxon>
        <taxon>Spermatophyta</taxon>
        <taxon>Magnoliopsida</taxon>
        <taxon>Liliopsida</taxon>
        <taxon>Poales</taxon>
        <taxon>Poaceae</taxon>
        <taxon>BOP clade</taxon>
        <taxon>Oryzoideae</taxon>
        <taxon>Oryzeae</taxon>
        <taxon>Oryzinae</taxon>
        <taxon>Oryza</taxon>
        <taxon>Oryza sativa</taxon>
    </lineage>
</organism>
<reference evidence="2 3" key="2">
    <citation type="journal article" date="2013" name="Plant Cell Physiol.">
        <title>Rice Annotation Project Database (RAP-DB): an integrative and interactive database for rice genomics.</title>
        <authorList>
            <person name="Sakai H."/>
            <person name="Lee S.S."/>
            <person name="Tanaka T."/>
            <person name="Numa H."/>
            <person name="Kim J."/>
            <person name="Kawahara Y."/>
            <person name="Wakimoto H."/>
            <person name="Yang C.C."/>
            <person name="Iwamoto M."/>
            <person name="Abe T."/>
            <person name="Yamada Y."/>
            <person name="Muto A."/>
            <person name="Inokuchi H."/>
            <person name="Ikemura T."/>
            <person name="Matsumoto T."/>
            <person name="Sasaki T."/>
            <person name="Itoh T."/>
        </authorList>
    </citation>
    <scope>NUCLEOTIDE SEQUENCE [LARGE SCALE GENOMIC DNA]</scope>
    <source>
        <strain evidence="3">cv. Nipponbare</strain>
    </source>
</reference>
<feature type="compositionally biased region" description="Basic residues" evidence="1">
    <location>
        <begin position="101"/>
        <end position="115"/>
    </location>
</feature>
<dbReference type="Gramene" id="Os09t0459700-00">
    <property type="protein sequence ID" value="Os09t0459700-00"/>
    <property type="gene ID" value="Os09g0459700"/>
</dbReference>
<dbReference type="PaxDb" id="39947-A0A0P0XPA2"/>
<feature type="compositionally biased region" description="Low complexity" evidence="1">
    <location>
        <begin position="81"/>
        <end position="97"/>
    </location>
</feature>
<reference evidence="2 3" key="3">
    <citation type="journal article" date="2013" name="Rice">
        <title>Improvement of the Oryza sativa Nipponbare reference genome using next generation sequence and optical map data.</title>
        <authorList>
            <person name="Kawahara Y."/>
            <person name="de la Bastide M."/>
            <person name="Hamilton J.P."/>
            <person name="Kanamori H."/>
            <person name="McCombie W.R."/>
            <person name="Ouyang S."/>
            <person name="Schwartz D.C."/>
            <person name="Tanaka T."/>
            <person name="Wu J."/>
            <person name="Zhou S."/>
            <person name="Childs K.L."/>
            <person name="Davidson R.M."/>
            <person name="Lin H."/>
            <person name="Quesada-Ocampo L."/>
            <person name="Vaillancourt B."/>
            <person name="Sakai H."/>
            <person name="Lee S.S."/>
            <person name="Kim J."/>
            <person name="Numa H."/>
            <person name="Itoh T."/>
            <person name="Buell C.R."/>
            <person name="Matsumoto T."/>
        </authorList>
    </citation>
    <scope>NUCLEOTIDE SEQUENCE [LARGE SCALE GENOMIC DNA]</scope>
    <source>
        <strain evidence="3">cv. Nipponbare</strain>
    </source>
</reference>
<protein>
    <submittedName>
        <fullName evidence="2">Os09g0459700 protein</fullName>
    </submittedName>
</protein>
<gene>
    <name evidence="2" type="ordered locus">Os09g0459700</name>
    <name evidence="2" type="ORF">OSNPB_090459700</name>
</gene>
<keyword evidence="3" id="KW-1185">Reference proteome</keyword>
<evidence type="ECO:0000313" key="3">
    <source>
        <dbReference type="Proteomes" id="UP000059680"/>
    </source>
</evidence>
<dbReference type="EMBL" id="AP014965">
    <property type="protein sequence ID" value="BAT08464.1"/>
    <property type="molecule type" value="Genomic_DNA"/>
</dbReference>
<feature type="region of interest" description="Disordered" evidence="1">
    <location>
        <begin position="81"/>
        <end position="141"/>
    </location>
</feature>
<dbReference type="InParanoid" id="A0A0P0XPA2"/>
<proteinExistence type="predicted"/>
<sequence>MLRQAHEEALQATHPCSNLKEWHVEDCSTDSSSRTWPLQIRWAMRYREDGEGGGRVAGDALPGLGEEQREVLPLAAARRLPAQHVGPLHPLARHLPPQQHPQRHRHRRRRHRHRSPSQTLTPKLHDHALAHLPKQLHRYTQ</sequence>
<name>A0A0P0XPA2_ORYSJ</name>
<accession>A0A0P0XPA2</accession>